<keyword evidence="3" id="KW-1185">Reference proteome</keyword>
<organism evidence="2 3">
    <name type="scientific">Polyplosphaeria fusca</name>
    <dbReference type="NCBI Taxonomy" id="682080"/>
    <lineage>
        <taxon>Eukaryota</taxon>
        <taxon>Fungi</taxon>
        <taxon>Dikarya</taxon>
        <taxon>Ascomycota</taxon>
        <taxon>Pezizomycotina</taxon>
        <taxon>Dothideomycetes</taxon>
        <taxon>Pleosporomycetidae</taxon>
        <taxon>Pleosporales</taxon>
        <taxon>Tetraplosphaeriaceae</taxon>
        <taxon>Polyplosphaeria</taxon>
    </lineage>
</organism>
<comment type="caution">
    <text evidence="2">The sequence shown here is derived from an EMBL/GenBank/DDBJ whole genome shotgun (WGS) entry which is preliminary data.</text>
</comment>
<evidence type="ECO:0000313" key="2">
    <source>
        <dbReference type="EMBL" id="KAF2732682.1"/>
    </source>
</evidence>
<dbReference type="AlphaFoldDB" id="A0A9P4QWX8"/>
<feature type="non-terminal residue" evidence="2">
    <location>
        <position position="51"/>
    </location>
</feature>
<accession>A0A9P4QWX8</accession>
<dbReference type="EMBL" id="ML996173">
    <property type="protein sequence ID" value="KAF2732682.1"/>
    <property type="molecule type" value="Genomic_DNA"/>
</dbReference>
<evidence type="ECO:0000313" key="3">
    <source>
        <dbReference type="Proteomes" id="UP000799444"/>
    </source>
</evidence>
<name>A0A9P4QWX8_9PLEO</name>
<feature type="region of interest" description="Disordered" evidence="1">
    <location>
        <begin position="1"/>
        <end position="25"/>
    </location>
</feature>
<feature type="compositionally biased region" description="Acidic residues" evidence="1">
    <location>
        <begin position="7"/>
        <end position="23"/>
    </location>
</feature>
<evidence type="ECO:0000256" key="1">
    <source>
        <dbReference type="SAM" id="MobiDB-lite"/>
    </source>
</evidence>
<proteinExistence type="predicted"/>
<dbReference type="Proteomes" id="UP000799444">
    <property type="component" value="Unassembled WGS sequence"/>
</dbReference>
<sequence>MVKFEGFEDGDEEGEGEGEDEGEEMRIGKVYAMTIAELGEVLGGPPIGIVT</sequence>
<gene>
    <name evidence="2" type="ORF">EJ04DRAFT_513736</name>
</gene>
<protein>
    <submittedName>
        <fullName evidence="2">Uncharacterized protein</fullName>
    </submittedName>
</protein>
<reference evidence="2" key="1">
    <citation type="journal article" date="2020" name="Stud. Mycol.">
        <title>101 Dothideomycetes genomes: a test case for predicting lifestyles and emergence of pathogens.</title>
        <authorList>
            <person name="Haridas S."/>
            <person name="Albert R."/>
            <person name="Binder M."/>
            <person name="Bloem J."/>
            <person name="Labutti K."/>
            <person name="Salamov A."/>
            <person name="Andreopoulos B."/>
            <person name="Baker S."/>
            <person name="Barry K."/>
            <person name="Bills G."/>
            <person name="Bluhm B."/>
            <person name="Cannon C."/>
            <person name="Castanera R."/>
            <person name="Culley D."/>
            <person name="Daum C."/>
            <person name="Ezra D."/>
            <person name="Gonzalez J."/>
            <person name="Henrissat B."/>
            <person name="Kuo A."/>
            <person name="Liang C."/>
            <person name="Lipzen A."/>
            <person name="Lutzoni F."/>
            <person name="Magnuson J."/>
            <person name="Mondo S."/>
            <person name="Nolan M."/>
            <person name="Ohm R."/>
            <person name="Pangilinan J."/>
            <person name="Park H.-J."/>
            <person name="Ramirez L."/>
            <person name="Alfaro M."/>
            <person name="Sun H."/>
            <person name="Tritt A."/>
            <person name="Yoshinaga Y."/>
            <person name="Zwiers L.-H."/>
            <person name="Turgeon B."/>
            <person name="Goodwin S."/>
            <person name="Spatafora J."/>
            <person name="Crous P."/>
            <person name="Grigoriev I."/>
        </authorList>
    </citation>
    <scope>NUCLEOTIDE SEQUENCE</scope>
    <source>
        <strain evidence="2">CBS 125425</strain>
    </source>
</reference>